<reference evidence="2 3" key="1">
    <citation type="journal article" date="2021" name="Int. J. Syst. Evol. Microbiol.">
        <title>Reticulibacter mediterranei gen. nov., sp. nov., within the new family Reticulibacteraceae fam. nov., and Ktedonospora formicarum gen. nov., sp. nov., Ktedonobacter robiniae sp. nov., Dictyobacter formicarum sp. nov. and Dictyobacter arantiisoli sp. nov., belonging to the class Ktedonobacteria.</title>
        <authorList>
            <person name="Yabe S."/>
            <person name="Zheng Y."/>
            <person name="Wang C.M."/>
            <person name="Sakai Y."/>
            <person name="Abe K."/>
            <person name="Yokota A."/>
            <person name="Donadio S."/>
            <person name="Cavaletti L."/>
            <person name="Monciardini P."/>
        </authorList>
    </citation>
    <scope>NUCLEOTIDE SEQUENCE [LARGE SCALE GENOMIC DNA]</scope>
    <source>
        <strain evidence="2 3">SOSP1-9</strain>
    </source>
</reference>
<dbReference type="EMBL" id="BNJJ01000007">
    <property type="protein sequence ID" value="GHO84738.1"/>
    <property type="molecule type" value="Genomic_DNA"/>
</dbReference>
<name>A0ABQ3VHA0_9CHLR</name>
<evidence type="ECO:0000313" key="3">
    <source>
        <dbReference type="Proteomes" id="UP000635565"/>
    </source>
</evidence>
<comment type="caution">
    <text evidence="2">The sequence shown here is derived from an EMBL/GenBank/DDBJ whole genome shotgun (WGS) entry which is preliminary data.</text>
</comment>
<dbReference type="Pfam" id="PF06439">
    <property type="entry name" value="3keto-disac_hyd"/>
    <property type="match status" value="1"/>
</dbReference>
<dbReference type="Gene3D" id="2.60.120.560">
    <property type="entry name" value="Exo-inulinase, domain 1"/>
    <property type="match status" value="1"/>
</dbReference>
<dbReference type="InterPro" id="IPR013320">
    <property type="entry name" value="ConA-like_dom_sf"/>
</dbReference>
<sequence>MFDTDPVGGLPAGATALSGTWAVRAETDAPSPPNVLCQTGTAEFPALLLSNSVYTDSVITTRFKPISGQTDQAAGIIFRIQDKDNYYILRANALEGNVNVFIYQAGQRSLLKEGTAKVVTGQWQELRGEVKGSHMRGFLNGTLVVETTDTTYKAGKVGLWTKSDSVTCFDNVQVKAA</sequence>
<protein>
    <recommendedName>
        <fullName evidence="1">3-keto-alpha-glucoside-1,2-lyase/3-keto-2-hydroxy-glucal hydratase domain-containing protein</fullName>
    </recommendedName>
</protein>
<feature type="domain" description="3-keto-alpha-glucoside-1,2-lyase/3-keto-2-hydroxy-glucal hydratase" evidence="1">
    <location>
        <begin position="46"/>
        <end position="175"/>
    </location>
</feature>
<organism evidence="2 3">
    <name type="scientific">Dictyobacter formicarum</name>
    <dbReference type="NCBI Taxonomy" id="2778368"/>
    <lineage>
        <taxon>Bacteria</taxon>
        <taxon>Bacillati</taxon>
        <taxon>Chloroflexota</taxon>
        <taxon>Ktedonobacteria</taxon>
        <taxon>Ktedonobacterales</taxon>
        <taxon>Dictyobacteraceae</taxon>
        <taxon>Dictyobacter</taxon>
    </lineage>
</organism>
<dbReference type="Proteomes" id="UP000635565">
    <property type="component" value="Unassembled WGS sequence"/>
</dbReference>
<proteinExistence type="predicted"/>
<accession>A0ABQ3VHA0</accession>
<dbReference type="SUPFAM" id="SSF49899">
    <property type="entry name" value="Concanavalin A-like lectins/glucanases"/>
    <property type="match status" value="1"/>
</dbReference>
<dbReference type="InterPro" id="IPR010496">
    <property type="entry name" value="AL/BT2_dom"/>
</dbReference>
<evidence type="ECO:0000313" key="2">
    <source>
        <dbReference type="EMBL" id="GHO84738.1"/>
    </source>
</evidence>
<keyword evidence="3" id="KW-1185">Reference proteome</keyword>
<evidence type="ECO:0000259" key="1">
    <source>
        <dbReference type="Pfam" id="PF06439"/>
    </source>
</evidence>
<gene>
    <name evidence="2" type="ORF">KSZ_27440</name>
</gene>